<dbReference type="PANTHER" id="PTHR30040">
    <property type="entry name" value="THIAMINE BIOSYNTHESIS LIPOPROTEIN APBE"/>
    <property type="match status" value="1"/>
</dbReference>
<dbReference type="AlphaFoldDB" id="A0A7X3G0N6"/>
<evidence type="ECO:0000256" key="9">
    <source>
        <dbReference type="ARBA" id="ARBA00048540"/>
    </source>
</evidence>
<protein>
    <recommendedName>
        <fullName evidence="2 10">FAD:protein FMN transferase</fullName>
        <ecNumber evidence="1 10">2.7.1.180</ecNumber>
    </recommendedName>
    <alternativeName>
        <fullName evidence="8 10">Flavin transferase</fullName>
    </alternativeName>
</protein>
<dbReference type="Proteomes" id="UP000443353">
    <property type="component" value="Unassembled WGS sequence"/>
</dbReference>
<evidence type="ECO:0000256" key="4">
    <source>
        <dbReference type="ARBA" id="ARBA00022679"/>
    </source>
</evidence>
<evidence type="ECO:0000256" key="2">
    <source>
        <dbReference type="ARBA" id="ARBA00016337"/>
    </source>
</evidence>
<evidence type="ECO:0000256" key="7">
    <source>
        <dbReference type="ARBA" id="ARBA00022842"/>
    </source>
</evidence>
<dbReference type="PANTHER" id="PTHR30040:SF2">
    <property type="entry name" value="FAD:PROTEIN FMN TRANSFERASE"/>
    <property type="match status" value="1"/>
</dbReference>
<dbReference type="Gene3D" id="3.10.520.10">
    <property type="entry name" value="ApbE-like domains"/>
    <property type="match status" value="1"/>
</dbReference>
<keyword evidence="6 10" id="KW-0274">FAD</keyword>
<keyword evidence="4 10" id="KW-0808">Transferase</keyword>
<evidence type="ECO:0000256" key="1">
    <source>
        <dbReference type="ARBA" id="ARBA00011955"/>
    </source>
</evidence>
<gene>
    <name evidence="12" type="ORF">GPY61_16380</name>
</gene>
<comment type="cofactor">
    <cofactor evidence="11">
        <name>Mg(2+)</name>
        <dbReference type="ChEBI" id="CHEBI:18420"/>
    </cofactor>
    <cofactor evidence="11">
        <name>Mn(2+)</name>
        <dbReference type="ChEBI" id="CHEBI:29035"/>
    </cofactor>
    <text evidence="11">Magnesium. Can also use manganese.</text>
</comment>
<comment type="similarity">
    <text evidence="10">Belongs to the ApbE family.</text>
</comment>
<feature type="binding site" evidence="11">
    <location>
        <position position="268"/>
    </location>
    <ligand>
        <name>Mg(2+)</name>
        <dbReference type="ChEBI" id="CHEBI:18420"/>
    </ligand>
</feature>
<dbReference type="GO" id="GO:0016740">
    <property type="term" value="F:transferase activity"/>
    <property type="evidence" value="ECO:0007669"/>
    <property type="project" value="UniProtKB-UniRule"/>
</dbReference>
<name>A0A7X3G0N6_9BURK</name>
<comment type="caution">
    <text evidence="12">The sequence shown here is derived from an EMBL/GenBank/DDBJ whole genome shotgun (WGS) entry which is preliminary data.</text>
</comment>
<evidence type="ECO:0000256" key="8">
    <source>
        <dbReference type="ARBA" id="ARBA00031306"/>
    </source>
</evidence>
<dbReference type="PIRSF" id="PIRSF006268">
    <property type="entry name" value="ApbE"/>
    <property type="match status" value="1"/>
</dbReference>
<comment type="catalytic activity">
    <reaction evidence="9 10">
        <text>L-threonyl-[protein] + FAD = FMN-L-threonyl-[protein] + AMP + H(+)</text>
        <dbReference type="Rhea" id="RHEA:36847"/>
        <dbReference type="Rhea" id="RHEA-COMP:11060"/>
        <dbReference type="Rhea" id="RHEA-COMP:11061"/>
        <dbReference type="ChEBI" id="CHEBI:15378"/>
        <dbReference type="ChEBI" id="CHEBI:30013"/>
        <dbReference type="ChEBI" id="CHEBI:57692"/>
        <dbReference type="ChEBI" id="CHEBI:74257"/>
        <dbReference type="ChEBI" id="CHEBI:456215"/>
        <dbReference type="EC" id="2.7.1.180"/>
    </reaction>
</comment>
<organism evidence="12 13">
    <name type="scientific">Massilia cellulosiltytica</name>
    <dbReference type="NCBI Taxonomy" id="2683234"/>
    <lineage>
        <taxon>Bacteria</taxon>
        <taxon>Pseudomonadati</taxon>
        <taxon>Pseudomonadota</taxon>
        <taxon>Betaproteobacteria</taxon>
        <taxon>Burkholderiales</taxon>
        <taxon>Oxalobacteraceae</taxon>
        <taxon>Telluria group</taxon>
        <taxon>Massilia</taxon>
    </lineage>
</organism>
<evidence type="ECO:0000256" key="11">
    <source>
        <dbReference type="PIRSR" id="PIRSR006268-2"/>
    </source>
</evidence>
<feature type="binding site" evidence="11">
    <location>
        <position position="272"/>
    </location>
    <ligand>
        <name>Mg(2+)</name>
        <dbReference type="ChEBI" id="CHEBI:18420"/>
    </ligand>
</feature>
<accession>A0A7X3G0N6</accession>
<sequence>MPPTLQRYSLNGKTMGTRYTAIFYAPPSADPTAISATLQAAVEKVDRQMSTWIPTSDLCCLNAAPENAWVTIPLELMDVLDIGLKVGHESNGAFDIGVGGLVDAWGFGPSAQTSSPQAAAPDLQPVTRATAILEVDHALRRVRKRRPIELDLSGIAKGYGVDELARCLDRCGVESYLVGIDGEMRARGAKPDGEAWAVAVEKPIFGKREVSGVVELLDAAIATSGDYRYWIEIDGRRYAHTMDPRSGQPLSNTVAAVTVLMPTCVLADAWATALLVLGEKDGVALAREMGIDALFVLRENDQLREILVSGRLLQ</sequence>
<evidence type="ECO:0000256" key="5">
    <source>
        <dbReference type="ARBA" id="ARBA00022723"/>
    </source>
</evidence>
<dbReference type="InterPro" id="IPR024932">
    <property type="entry name" value="ApbE"/>
</dbReference>
<evidence type="ECO:0000256" key="3">
    <source>
        <dbReference type="ARBA" id="ARBA00022630"/>
    </source>
</evidence>
<feature type="binding site" evidence="11">
    <location>
        <position position="154"/>
    </location>
    <ligand>
        <name>Mg(2+)</name>
        <dbReference type="ChEBI" id="CHEBI:18420"/>
    </ligand>
</feature>
<dbReference type="GO" id="GO:0046872">
    <property type="term" value="F:metal ion binding"/>
    <property type="evidence" value="ECO:0007669"/>
    <property type="project" value="UniProtKB-UniRule"/>
</dbReference>
<reference evidence="12 13" key="1">
    <citation type="submission" date="2019-12" db="EMBL/GenBank/DDBJ databases">
        <authorList>
            <person name="Li C."/>
            <person name="Zhao J."/>
        </authorList>
    </citation>
    <scope>NUCLEOTIDE SEQUENCE [LARGE SCALE GENOMIC DNA]</scope>
    <source>
        <strain evidence="12 13">NEAU-DD11</strain>
    </source>
</reference>
<dbReference type="InterPro" id="IPR003374">
    <property type="entry name" value="ApbE-like_sf"/>
</dbReference>
<dbReference type="Pfam" id="PF02424">
    <property type="entry name" value="ApbE"/>
    <property type="match status" value="1"/>
</dbReference>
<dbReference type="SUPFAM" id="SSF143631">
    <property type="entry name" value="ApbE-like"/>
    <property type="match status" value="1"/>
</dbReference>
<keyword evidence="13" id="KW-1185">Reference proteome</keyword>
<dbReference type="EMBL" id="WSES01000005">
    <property type="protein sequence ID" value="MVW61508.1"/>
    <property type="molecule type" value="Genomic_DNA"/>
</dbReference>
<keyword evidence="3 10" id="KW-0285">Flavoprotein</keyword>
<keyword evidence="5 10" id="KW-0479">Metal-binding</keyword>
<dbReference type="EC" id="2.7.1.180" evidence="1 10"/>
<proteinExistence type="inferred from homology"/>
<evidence type="ECO:0000256" key="6">
    <source>
        <dbReference type="ARBA" id="ARBA00022827"/>
    </source>
</evidence>
<evidence type="ECO:0000256" key="10">
    <source>
        <dbReference type="PIRNR" id="PIRNR006268"/>
    </source>
</evidence>
<keyword evidence="7 10" id="KW-0460">Magnesium</keyword>
<evidence type="ECO:0000313" key="12">
    <source>
        <dbReference type="EMBL" id="MVW61508.1"/>
    </source>
</evidence>
<evidence type="ECO:0000313" key="13">
    <source>
        <dbReference type="Proteomes" id="UP000443353"/>
    </source>
</evidence>